<dbReference type="Proteomes" id="UP000198398">
    <property type="component" value="Plasmid unnamed2"/>
</dbReference>
<dbReference type="EMBL" id="CP022318">
    <property type="protein sequence ID" value="ASK67328.1"/>
    <property type="molecule type" value="Genomic_DNA"/>
</dbReference>
<keyword evidence="1" id="KW-0614">Plasmid</keyword>
<name>A0A220UGM0_9MICO</name>
<organism evidence="1 2">
    <name type="scientific">Brachybacterium avium</name>
    <dbReference type="NCBI Taxonomy" id="2017485"/>
    <lineage>
        <taxon>Bacteria</taxon>
        <taxon>Bacillati</taxon>
        <taxon>Actinomycetota</taxon>
        <taxon>Actinomycetes</taxon>
        <taxon>Micrococcales</taxon>
        <taxon>Dermabacteraceae</taxon>
        <taxon>Brachybacterium</taxon>
    </lineage>
</organism>
<keyword evidence="2" id="KW-1185">Reference proteome</keyword>
<evidence type="ECO:0000313" key="1">
    <source>
        <dbReference type="EMBL" id="ASK67328.1"/>
    </source>
</evidence>
<protein>
    <submittedName>
        <fullName evidence="1">Uncharacterized protein</fullName>
    </submittedName>
</protein>
<dbReference type="OrthoDB" id="4791885at2"/>
<dbReference type="RefSeq" id="WP_089066558.1">
    <property type="nucleotide sequence ID" value="NZ_CP022318.1"/>
</dbReference>
<dbReference type="KEGG" id="brv:CFK39_15890"/>
<evidence type="ECO:0000313" key="2">
    <source>
        <dbReference type="Proteomes" id="UP000198398"/>
    </source>
</evidence>
<geneLocation type="plasmid" evidence="1 2">
    <name>unnamed2</name>
</geneLocation>
<dbReference type="AlphaFoldDB" id="A0A220UGM0"/>
<dbReference type="Gene3D" id="3.40.50.450">
    <property type="match status" value="1"/>
</dbReference>
<gene>
    <name evidence="1" type="ORF">CFK39_15890</name>
</gene>
<sequence>MPIPTRLAIDGLSVRAYGRLDLLETRLVHILGSLDPTPHGTRVAEHAALAVVERSDSCVLLHDGPGIAGAALDALTLSAPDRAVVIARRGVTPWHETLASSGALVLEGPASRLLAHLADAALVIEQAHSALPHSPRIACVPGPILTAGTAGSNALLVRPDVEIVPELDQWARRLHYTAQRPRQYKIAD</sequence>
<proteinExistence type="predicted"/>
<reference evidence="1 2" key="1">
    <citation type="submission" date="2017-07" db="EMBL/GenBank/DDBJ databases">
        <title>Brachybacterium sp. VR2415.</title>
        <authorList>
            <person name="Tak E.J."/>
            <person name="Bae J.-W."/>
        </authorList>
    </citation>
    <scope>NUCLEOTIDE SEQUENCE [LARGE SCALE GENOMIC DNA]</scope>
    <source>
        <strain evidence="1 2">VR2415</strain>
        <plasmid evidence="1 2">unnamed2</plasmid>
    </source>
</reference>
<accession>A0A220UGM0</accession>